<keyword evidence="6 16" id="KW-0444">Lipid biosynthesis</keyword>
<keyword evidence="12 16" id="KW-0443">Lipid metabolism</keyword>
<evidence type="ECO:0000256" key="17">
    <source>
        <dbReference type="RuleBase" id="RU003750"/>
    </source>
</evidence>
<comment type="cofactor">
    <cofactor evidence="2">
        <name>Mg(2+)</name>
        <dbReference type="ChEBI" id="CHEBI:18420"/>
    </cofactor>
</comment>
<keyword evidence="7 16" id="KW-0808">Transferase</keyword>
<evidence type="ECO:0000256" key="4">
    <source>
        <dbReference type="ARBA" id="ARBA00010441"/>
    </source>
</evidence>
<evidence type="ECO:0000313" key="20">
    <source>
        <dbReference type="Proteomes" id="UP001489004"/>
    </source>
</evidence>
<evidence type="ECO:0000256" key="12">
    <source>
        <dbReference type="ARBA" id="ARBA00023098"/>
    </source>
</evidence>
<keyword evidence="13 16" id="KW-0472">Membrane</keyword>
<dbReference type="InterPro" id="IPR000462">
    <property type="entry name" value="CDP-OH_P_trans"/>
</dbReference>
<keyword evidence="11 18" id="KW-1133">Transmembrane helix</keyword>
<dbReference type="GO" id="GO:0005794">
    <property type="term" value="C:Golgi apparatus"/>
    <property type="evidence" value="ECO:0007669"/>
    <property type="project" value="TreeGrafter"/>
</dbReference>
<dbReference type="GO" id="GO:0006661">
    <property type="term" value="P:phosphatidylinositol biosynthetic process"/>
    <property type="evidence" value="ECO:0007669"/>
    <property type="project" value="TreeGrafter"/>
</dbReference>
<dbReference type="InterPro" id="IPR043130">
    <property type="entry name" value="CDP-OH_PTrfase_TM_dom"/>
</dbReference>
<keyword evidence="20" id="KW-1185">Reference proteome</keyword>
<evidence type="ECO:0000256" key="6">
    <source>
        <dbReference type="ARBA" id="ARBA00022516"/>
    </source>
</evidence>
<evidence type="ECO:0000256" key="10">
    <source>
        <dbReference type="ARBA" id="ARBA00022842"/>
    </source>
</evidence>
<sequence>MSPGFFGRHGNVYIYVPNLIGYTRVATSMLAFALAPSRPLACVAAYFLGFVADELDGRYARKLGQTSTLGVVLDMVTDRLSTAGLLSILCMQYAPDKAQARCAAASNSSTLLRLLCLAADWWYMAFLTLLILDIFSHWFQMYSTLVDGKETHKDITSQSAVVRFYYSNRIFMGFCCVSCEVLYLTVYLLSWTHTPAMQPYAAVLRLVALGALPGVLVKQITNYVQLTGAMQALVHYDQQADSKRTQGGNHNLAKKSG</sequence>
<keyword evidence="15 16" id="KW-1208">Phospholipid metabolism</keyword>
<comment type="catalytic activity">
    <reaction evidence="16">
        <text>a CDP-1,2-diacyl-sn-glycerol + myo-inositol = a 1,2-diacyl-sn-glycero-3-phospho-(1D-myo-inositol) + CMP + H(+)</text>
        <dbReference type="Rhea" id="RHEA:11580"/>
        <dbReference type="ChEBI" id="CHEBI:15378"/>
        <dbReference type="ChEBI" id="CHEBI:17268"/>
        <dbReference type="ChEBI" id="CHEBI:57880"/>
        <dbReference type="ChEBI" id="CHEBI:58332"/>
        <dbReference type="ChEBI" id="CHEBI:60377"/>
        <dbReference type="EC" id="2.7.8.11"/>
    </reaction>
</comment>
<evidence type="ECO:0000256" key="1">
    <source>
        <dbReference type="ARBA" id="ARBA00001936"/>
    </source>
</evidence>
<protein>
    <recommendedName>
        <fullName evidence="5 16">CDP-diacylglycerol--inositol 3-phosphatidyltransferase</fullName>
        <ecNumber evidence="5 16">2.7.8.11</ecNumber>
    </recommendedName>
</protein>
<evidence type="ECO:0000256" key="9">
    <source>
        <dbReference type="ARBA" id="ARBA00022723"/>
    </source>
</evidence>
<keyword evidence="14 16" id="KW-0594">Phospholipid biosynthesis</keyword>
<evidence type="ECO:0000256" key="15">
    <source>
        <dbReference type="ARBA" id="ARBA00023264"/>
    </source>
</evidence>
<evidence type="ECO:0000313" key="19">
    <source>
        <dbReference type="EMBL" id="KAK9806931.1"/>
    </source>
</evidence>
<dbReference type="EMBL" id="JALJOR010000013">
    <property type="protein sequence ID" value="KAK9806931.1"/>
    <property type="molecule type" value="Genomic_DNA"/>
</dbReference>
<dbReference type="AlphaFoldDB" id="A0AAW1PBV9"/>
<dbReference type="InterPro" id="IPR048254">
    <property type="entry name" value="CDP_ALCOHOL_P_TRANSF_CS"/>
</dbReference>
<dbReference type="EC" id="2.7.8.11" evidence="5 16"/>
<evidence type="ECO:0000256" key="16">
    <source>
        <dbReference type="PIRNR" id="PIRNR000848"/>
    </source>
</evidence>
<reference evidence="19 20" key="1">
    <citation type="journal article" date="2024" name="Nat. Commun.">
        <title>Phylogenomics reveals the evolutionary origins of lichenization in chlorophyte algae.</title>
        <authorList>
            <person name="Puginier C."/>
            <person name="Libourel C."/>
            <person name="Otte J."/>
            <person name="Skaloud P."/>
            <person name="Haon M."/>
            <person name="Grisel S."/>
            <person name="Petersen M."/>
            <person name="Berrin J.G."/>
            <person name="Delaux P.M."/>
            <person name="Dal Grande F."/>
            <person name="Keller J."/>
        </authorList>
    </citation>
    <scope>NUCLEOTIDE SEQUENCE [LARGE SCALE GENOMIC DNA]</scope>
    <source>
        <strain evidence="19 20">SAG 2043</strain>
    </source>
</reference>
<dbReference type="GO" id="GO:0016020">
    <property type="term" value="C:membrane"/>
    <property type="evidence" value="ECO:0007669"/>
    <property type="project" value="UniProtKB-SubCell"/>
</dbReference>
<organism evidence="19 20">
    <name type="scientific">[Myrmecia] bisecta</name>
    <dbReference type="NCBI Taxonomy" id="41462"/>
    <lineage>
        <taxon>Eukaryota</taxon>
        <taxon>Viridiplantae</taxon>
        <taxon>Chlorophyta</taxon>
        <taxon>core chlorophytes</taxon>
        <taxon>Trebouxiophyceae</taxon>
        <taxon>Trebouxiales</taxon>
        <taxon>Trebouxiaceae</taxon>
        <taxon>Myrmecia</taxon>
    </lineage>
</organism>
<keyword evidence="10" id="KW-0460">Magnesium</keyword>
<keyword evidence="9" id="KW-0479">Metal-binding</keyword>
<evidence type="ECO:0000256" key="3">
    <source>
        <dbReference type="ARBA" id="ARBA00004141"/>
    </source>
</evidence>
<evidence type="ECO:0000256" key="5">
    <source>
        <dbReference type="ARBA" id="ARBA00013212"/>
    </source>
</evidence>
<evidence type="ECO:0000256" key="11">
    <source>
        <dbReference type="ARBA" id="ARBA00022989"/>
    </source>
</evidence>
<dbReference type="PIRSF" id="PIRSF000848">
    <property type="entry name" value="CDP_diag_ino_3_P"/>
    <property type="match status" value="1"/>
</dbReference>
<dbReference type="Gene3D" id="1.20.120.1760">
    <property type="match status" value="1"/>
</dbReference>
<evidence type="ECO:0000256" key="13">
    <source>
        <dbReference type="ARBA" id="ARBA00023136"/>
    </source>
</evidence>
<keyword evidence="8 18" id="KW-0812">Transmembrane</keyword>
<name>A0AAW1PBV9_9CHLO</name>
<dbReference type="PROSITE" id="PS00379">
    <property type="entry name" value="CDP_ALCOHOL_P_TRANSF"/>
    <property type="match status" value="1"/>
</dbReference>
<feature type="transmembrane region" description="Helical" evidence="18">
    <location>
        <begin position="170"/>
        <end position="191"/>
    </location>
</feature>
<evidence type="ECO:0000256" key="2">
    <source>
        <dbReference type="ARBA" id="ARBA00001946"/>
    </source>
</evidence>
<dbReference type="GO" id="GO:0046872">
    <property type="term" value="F:metal ion binding"/>
    <property type="evidence" value="ECO:0007669"/>
    <property type="project" value="UniProtKB-KW"/>
</dbReference>
<dbReference type="Proteomes" id="UP001489004">
    <property type="component" value="Unassembled WGS sequence"/>
</dbReference>
<evidence type="ECO:0000256" key="8">
    <source>
        <dbReference type="ARBA" id="ARBA00022692"/>
    </source>
</evidence>
<comment type="subcellular location">
    <subcellularLocation>
        <location evidence="3">Membrane</location>
        <topology evidence="3">Multi-pass membrane protein</topology>
    </subcellularLocation>
</comment>
<comment type="cofactor">
    <cofactor evidence="1">
        <name>Mn(2+)</name>
        <dbReference type="ChEBI" id="CHEBI:29035"/>
    </cofactor>
</comment>
<proteinExistence type="inferred from homology"/>
<dbReference type="PANTHER" id="PTHR15362:SF4">
    <property type="entry name" value="CDP-DIACYLGLYCEROL--INOSITOL 3-PHOSPHATIDYLTRANSFERASE"/>
    <property type="match status" value="1"/>
</dbReference>
<evidence type="ECO:0000256" key="18">
    <source>
        <dbReference type="SAM" id="Phobius"/>
    </source>
</evidence>
<evidence type="ECO:0000256" key="14">
    <source>
        <dbReference type="ARBA" id="ARBA00023209"/>
    </source>
</evidence>
<gene>
    <name evidence="19" type="ORF">WJX72_007882</name>
</gene>
<dbReference type="GO" id="GO:0003881">
    <property type="term" value="F:CDP-diacylglycerol-inositol 3-phosphatidyltransferase activity"/>
    <property type="evidence" value="ECO:0007669"/>
    <property type="project" value="UniProtKB-UniRule"/>
</dbReference>
<feature type="transmembrane region" description="Helical" evidence="18">
    <location>
        <begin position="121"/>
        <end position="139"/>
    </location>
</feature>
<dbReference type="PANTHER" id="PTHR15362">
    <property type="entry name" value="PHOSPHATIDYLINOSITOL SYNTHASE"/>
    <property type="match status" value="1"/>
</dbReference>
<comment type="similarity">
    <text evidence="4 16 17">Belongs to the CDP-alcohol phosphatidyltransferase class-I family.</text>
</comment>
<dbReference type="Pfam" id="PF01066">
    <property type="entry name" value="CDP-OH_P_transf"/>
    <property type="match status" value="1"/>
</dbReference>
<dbReference type="InterPro" id="IPR014387">
    <property type="entry name" value="CDP_diag_ino_3_P_euk"/>
</dbReference>
<evidence type="ECO:0000256" key="7">
    <source>
        <dbReference type="ARBA" id="ARBA00022679"/>
    </source>
</evidence>
<comment type="caution">
    <text evidence="19">The sequence shown here is derived from an EMBL/GenBank/DDBJ whole genome shotgun (WGS) entry which is preliminary data.</text>
</comment>
<accession>A0AAW1PBV9</accession>